<protein>
    <submittedName>
        <fullName evidence="2">HmuY family protein</fullName>
    </submittedName>
</protein>
<evidence type="ECO:0000313" key="2">
    <source>
        <dbReference type="EMBL" id="MCW3487193.1"/>
    </source>
</evidence>
<feature type="signal peptide" evidence="1">
    <location>
        <begin position="1"/>
        <end position="22"/>
    </location>
</feature>
<evidence type="ECO:0000313" key="3">
    <source>
        <dbReference type="Proteomes" id="UP001207742"/>
    </source>
</evidence>
<feature type="chain" id="PRO_5046979794" evidence="1">
    <location>
        <begin position="23"/>
        <end position="260"/>
    </location>
</feature>
<comment type="caution">
    <text evidence="2">The sequence shown here is derived from an EMBL/GenBank/DDBJ whole genome shotgun (WGS) entry which is preliminary data.</text>
</comment>
<dbReference type="PROSITE" id="PS51257">
    <property type="entry name" value="PROKAR_LIPOPROTEIN"/>
    <property type="match status" value="1"/>
</dbReference>
<evidence type="ECO:0000256" key="1">
    <source>
        <dbReference type="SAM" id="SignalP"/>
    </source>
</evidence>
<dbReference type="EMBL" id="JAPDNS010000002">
    <property type="protein sequence ID" value="MCW3487193.1"/>
    <property type="molecule type" value="Genomic_DNA"/>
</dbReference>
<keyword evidence="1" id="KW-0732">Signal</keyword>
<dbReference type="CDD" id="cd12105">
    <property type="entry name" value="HmuY"/>
    <property type="match status" value="1"/>
</dbReference>
<dbReference type="InterPro" id="IPR025921">
    <property type="entry name" value="HmuY"/>
</dbReference>
<dbReference type="RefSeq" id="WP_264734003.1">
    <property type="nucleotide sequence ID" value="NZ_JAPDNR010000001.1"/>
</dbReference>
<dbReference type="Proteomes" id="UP001207742">
    <property type="component" value="Unassembled WGS sequence"/>
</dbReference>
<gene>
    <name evidence="2" type="ORF">OL497_25070</name>
</gene>
<keyword evidence="3" id="KW-1185">Reference proteome</keyword>
<proteinExistence type="predicted"/>
<reference evidence="2 3" key="1">
    <citation type="submission" date="2022-10" db="EMBL/GenBank/DDBJ databases">
        <title>Chitinophaga nivalis PC15 sp. nov., isolated from Pyeongchang county, South Korea.</title>
        <authorList>
            <person name="Trinh H.N."/>
        </authorList>
    </citation>
    <scope>NUCLEOTIDE SEQUENCE [LARGE SCALE GENOMIC DNA]</scope>
    <source>
        <strain evidence="2 3">PC14</strain>
    </source>
</reference>
<dbReference type="Pfam" id="PF14064">
    <property type="entry name" value="HmuY"/>
    <property type="match status" value="1"/>
</dbReference>
<name>A0ABT3IT89_9BACT</name>
<accession>A0ABT3IT89</accession>
<organism evidence="2 3">
    <name type="scientific">Chitinophaga nivalis</name>
    <dbReference type="NCBI Taxonomy" id="2991709"/>
    <lineage>
        <taxon>Bacteria</taxon>
        <taxon>Pseudomonadati</taxon>
        <taxon>Bacteroidota</taxon>
        <taxon>Chitinophagia</taxon>
        <taxon>Chitinophagales</taxon>
        <taxon>Chitinophagaceae</taxon>
        <taxon>Chitinophaga</taxon>
    </lineage>
</organism>
<sequence length="260" mass="27772">MKCSFPLAVAVIMMLAACSKGSDDKPEPTPPPVPAGENVKTGVYTINNMMADTAANSAGSATTIYFSLEQNRIVPASQAQTNNWDVAFTGIYNSSIAPNNGKAANSPGFGGPGKGAVYLVLDNTIEPKFFDAANNKPTSLPVAQSLFGASFSNITSVAVKDEEMVTNDYIGLDHFMGTGNGYAFYDFSGALFPGNPKKSHIVYTFPRTVIVKTAKGNFAKLQITSVYKDSPADPTRDNKTGYISFRYAIQMNGSRDLNIK</sequence>